<protein>
    <submittedName>
        <fullName evidence="2">Uncharacterized protein</fullName>
    </submittedName>
</protein>
<reference evidence="2 3" key="1">
    <citation type="journal article" date="2018" name="Cell">
        <title>The Chara Genome: Secondary Complexity and Implications for Plant Terrestrialization.</title>
        <authorList>
            <person name="Nishiyama T."/>
            <person name="Sakayama H."/>
            <person name="Vries J.D."/>
            <person name="Buschmann H."/>
            <person name="Saint-Marcoux D."/>
            <person name="Ullrich K.K."/>
            <person name="Haas F.B."/>
            <person name="Vanderstraeten L."/>
            <person name="Becker D."/>
            <person name="Lang D."/>
            <person name="Vosolsobe S."/>
            <person name="Rombauts S."/>
            <person name="Wilhelmsson P.K.I."/>
            <person name="Janitza P."/>
            <person name="Kern R."/>
            <person name="Heyl A."/>
            <person name="Rumpler F."/>
            <person name="Villalobos L.I.A.C."/>
            <person name="Clay J.M."/>
            <person name="Skokan R."/>
            <person name="Toyoda A."/>
            <person name="Suzuki Y."/>
            <person name="Kagoshima H."/>
            <person name="Schijlen E."/>
            <person name="Tajeshwar N."/>
            <person name="Catarino B."/>
            <person name="Hetherington A.J."/>
            <person name="Saltykova A."/>
            <person name="Bonnot C."/>
            <person name="Breuninger H."/>
            <person name="Symeonidi A."/>
            <person name="Radhakrishnan G.V."/>
            <person name="Van Nieuwerburgh F."/>
            <person name="Deforce D."/>
            <person name="Chang C."/>
            <person name="Karol K.G."/>
            <person name="Hedrich R."/>
            <person name="Ulvskov P."/>
            <person name="Glockner G."/>
            <person name="Delwiche C.F."/>
            <person name="Petrasek J."/>
            <person name="Van de Peer Y."/>
            <person name="Friml J."/>
            <person name="Beilby M."/>
            <person name="Dolan L."/>
            <person name="Kohara Y."/>
            <person name="Sugano S."/>
            <person name="Fujiyama A."/>
            <person name="Delaux P.-M."/>
            <person name="Quint M."/>
            <person name="TheiBen G."/>
            <person name="Hagemann M."/>
            <person name="Harholt J."/>
            <person name="Dunand C."/>
            <person name="Zachgo S."/>
            <person name="Langdale J."/>
            <person name="Maumus F."/>
            <person name="Straeten D.V.D."/>
            <person name="Gould S.B."/>
            <person name="Rensing S.A."/>
        </authorList>
    </citation>
    <scope>NUCLEOTIDE SEQUENCE [LARGE SCALE GENOMIC DNA]</scope>
    <source>
        <strain evidence="2 3">S276</strain>
    </source>
</reference>
<accession>A0A388M2V1</accession>
<dbReference type="Gramene" id="GBG88809">
    <property type="protein sequence ID" value="GBG88809"/>
    <property type="gene ID" value="CBR_g48424"/>
</dbReference>
<feature type="compositionally biased region" description="Basic and acidic residues" evidence="1">
    <location>
        <begin position="154"/>
        <end position="173"/>
    </location>
</feature>
<sequence length="173" mass="18911">MEVEALQALRISEMNARKESEVEIDRLKQSLARLEMVQRTGTRGTNLKLKLDEAAGKNDNAANEPGPSVRKNKEKAAPGSVSKAVDRDAFVMANRWDLRGKNKDAVMTICKNEGVVYTTLEPTKEAIVQARVEKTFNGDGGKNDKGKASVPVKVSKDGDESSVKETHDDLIVS</sequence>
<evidence type="ECO:0000256" key="1">
    <source>
        <dbReference type="SAM" id="MobiDB-lite"/>
    </source>
</evidence>
<dbReference type="AlphaFoldDB" id="A0A388M2V1"/>
<evidence type="ECO:0000313" key="2">
    <source>
        <dbReference type="EMBL" id="GBG88809.1"/>
    </source>
</evidence>
<proteinExistence type="predicted"/>
<dbReference type="Proteomes" id="UP000265515">
    <property type="component" value="Unassembled WGS sequence"/>
</dbReference>
<feature type="region of interest" description="Disordered" evidence="1">
    <location>
        <begin position="42"/>
        <end position="83"/>
    </location>
</feature>
<feature type="compositionally biased region" description="Basic and acidic residues" evidence="1">
    <location>
        <begin position="135"/>
        <end position="147"/>
    </location>
</feature>
<feature type="region of interest" description="Disordered" evidence="1">
    <location>
        <begin position="135"/>
        <end position="173"/>
    </location>
</feature>
<name>A0A388M2V1_CHABU</name>
<keyword evidence="3" id="KW-1185">Reference proteome</keyword>
<organism evidence="2 3">
    <name type="scientific">Chara braunii</name>
    <name type="common">Braun's stonewort</name>
    <dbReference type="NCBI Taxonomy" id="69332"/>
    <lineage>
        <taxon>Eukaryota</taxon>
        <taxon>Viridiplantae</taxon>
        <taxon>Streptophyta</taxon>
        <taxon>Charophyceae</taxon>
        <taxon>Charales</taxon>
        <taxon>Characeae</taxon>
        <taxon>Chara</taxon>
    </lineage>
</organism>
<comment type="caution">
    <text evidence="2">The sequence shown here is derived from an EMBL/GenBank/DDBJ whole genome shotgun (WGS) entry which is preliminary data.</text>
</comment>
<gene>
    <name evidence="2" type="ORF">CBR_g48424</name>
</gene>
<evidence type="ECO:0000313" key="3">
    <source>
        <dbReference type="Proteomes" id="UP000265515"/>
    </source>
</evidence>
<dbReference type="EMBL" id="BFEA01000696">
    <property type="protein sequence ID" value="GBG88809.1"/>
    <property type="molecule type" value="Genomic_DNA"/>
</dbReference>